<reference evidence="1" key="1">
    <citation type="submission" date="2021-10" db="EMBL/GenBank/DDBJ databases">
        <authorList>
            <person name="Mesa V."/>
        </authorList>
    </citation>
    <scope>NUCLEOTIDE SEQUENCE</scope>
    <source>
        <strain evidence="1">CC3_PB</strain>
    </source>
</reference>
<protein>
    <submittedName>
        <fullName evidence="1">ABC transporter substrate-binding protein</fullName>
    </submittedName>
</protein>
<dbReference type="Proteomes" id="UP000789738">
    <property type="component" value="Unassembled WGS sequence"/>
</dbReference>
<comment type="caution">
    <text evidence="1">The sequence shown here is derived from an EMBL/GenBank/DDBJ whole genome shotgun (WGS) entry which is preliminary data.</text>
</comment>
<organism evidence="1 3">
    <name type="scientific">Clostridium neonatale</name>
    <dbReference type="NCBI Taxonomy" id="137838"/>
    <lineage>
        <taxon>Bacteria</taxon>
        <taxon>Bacillati</taxon>
        <taxon>Bacillota</taxon>
        <taxon>Clostridia</taxon>
        <taxon>Eubacteriales</taxon>
        <taxon>Clostridiaceae</taxon>
        <taxon>Clostridium</taxon>
    </lineage>
</organism>
<dbReference type="AlphaFoldDB" id="A0AA86JCK0"/>
<dbReference type="PROSITE" id="PS51257">
    <property type="entry name" value="PROKAR_LIPOPROTEIN"/>
    <property type="match status" value="1"/>
</dbReference>
<dbReference type="RefSeq" id="WP_210888691.1">
    <property type="nucleotide sequence ID" value="NZ_CAKJVE010000004.1"/>
</dbReference>
<dbReference type="SUPFAM" id="SSF53850">
    <property type="entry name" value="Periplasmic binding protein-like II"/>
    <property type="match status" value="1"/>
</dbReference>
<name>A0AA86JCK0_9CLOT</name>
<gene>
    <name evidence="2" type="ORF">CNEO2_680012</name>
    <name evidence="1" type="ORF">CNEO_40654</name>
</gene>
<reference evidence="2" key="2">
    <citation type="submission" date="2022-10" db="EMBL/GenBank/DDBJ databases">
        <authorList>
            <person name="Aires J."/>
            <person name="Mesa V."/>
        </authorList>
    </citation>
    <scope>NUCLEOTIDE SEQUENCE</scope>
    <source>
        <strain evidence="2">Clostridium neonatale JD116</strain>
    </source>
</reference>
<sequence>MKKRLLSMILSGILAVGMFGCGVKEQRQSSKSADGEIKVTFPTYMAGENVGATFFIPQIERFNKKYDGKYEIVIEEVPQASYSEKIKQLAQQNKLPVIVHSPGSGGIDLQWFKNVVIANDMAYDLTSFAESHPETTARWNEESIKYSTINGKLVAKPLAVIRPVGLYYNSSMYESDKNIKDQTMDEFIGGLGTNLIAFQTADNAWTTGLLLSAIIANQDGGSELLNKSVDEKLYDYTDPIIVKSVGILQKLMQSNGASNTVGAAYADAANAFMSKQASIICNGSWMASEFGEDSSDKWGNGFNGADVKATIYPGNIALVNTNTFGEFWISNSATDKEKELAEAFLEFRDSKEEIEALILAEGGVCTGIEYSNSFLDKQKETPVLFELAESIDDTTKYSASILDVMPASLADVEFGKLLPKLIDNTLTAEQFCVELTKKAEEAK</sequence>
<accession>A0AA86JCK0</accession>
<evidence type="ECO:0000313" key="3">
    <source>
        <dbReference type="Proteomes" id="UP000789738"/>
    </source>
</evidence>
<proteinExistence type="predicted"/>
<dbReference type="EMBL" id="CAKJVE010000004">
    <property type="protein sequence ID" value="CAG9703481.1"/>
    <property type="molecule type" value="Genomic_DNA"/>
</dbReference>
<dbReference type="Pfam" id="PF13416">
    <property type="entry name" value="SBP_bac_8"/>
    <property type="match status" value="1"/>
</dbReference>
<evidence type="ECO:0000313" key="2">
    <source>
        <dbReference type="EMBL" id="CAI3670006.1"/>
    </source>
</evidence>
<dbReference type="Gene3D" id="3.40.190.10">
    <property type="entry name" value="Periplasmic binding protein-like II"/>
    <property type="match status" value="1"/>
</dbReference>
<dbReference type="InterPro" id="IPR006059">
    <property type="entry name" value="SBP"/>
</dbReference>
<evidence type="ECO:0000313" key="1">
    <source>
        <dbReference type="EMBL" id="CAG9703481.1"/>
    </source>
</evidence>
<dbReference type="Proteomes" id="UP001189143">
    <property type="component" value="Unassembled WGS sequence"/>
</dbReference>
<dbReference type="EMBL" id="CAMTCP010000268">
    <property type="protein sequence ID" value="CAI3670006.1"/>
    <property type="molecule type" value="Genomic_DNA"/>
</dbReference>